<dbReference type="AlphaFoldDB" id="A0A1H8V704"/>
<name>A0A1H8V704_9FIRM</name>
<evidence type="ECO:0000313" key="4">
    <source>
        <dbReference type="Proteomes" id="UP000198847"/>
    </source>
</evidence>
<organism evidence="3 4">
    <name type="scientific">Propionispora vibrioides</name>
    <dbReference type="NCBI Taxonomy" id="112903"/>
    <lineage>
        <taxon>Bacteria</taxon>
        <taxon>Bacillati</taxon>
        <taxon>Bacillota</taxon>
        <taxon>Negativicutes</taxon>
        <taxon>Selenomonadales</taxon>
        <taxon>Sporomusaceae</taxon>
        <taxon>Propionispora</taxon>
    </lineage>
</organism>
<reference evidence="3 4" key="1">
    <citation type="submission" date="2016-10" db="EMBL/GenBank/DDBJ databases">
        <authorList>
            <person name="de Groot N.N."/>
        </authorList>
    </citation>
    <scope>NUCLEOTIDE SEQUENCE [LARGE SCALE GENOMIC DNA]</scope>
    <source>
        <strain evidence="3 4">DSM 13305</strain>
    </source>
</reference>
<dbReference type="STRING" id="112903.SAMN04490178_110110"/>
<dbReference type="Pfam" id="PF13472">
    <property type="entry name" value="Lipase_GDSL_2"/>
    <property type="match status" value="1"/>
</dbReference>
<feature type="signal peptide" evidence="1">
    <location>
        <begin position="1"/>
        <end position="20"/>
    </location>
</feature>
<dbReference type="PANTHER" id="PTHR30383:SF5">
    <property type="entry name" value="SGNH HYDROLASE-TYPE ESTERASE DOMAIN-CONTAINING PROTEIN"/>
    <property type="match status" value="1"/>
</dbReference>
<dbReference type="Proteomes" id="UP000198847">
    <property type="component" value="Unassembled WGS sequence"/>
</dbReference>
<dbReference type="InterPro" id="IPR013783">
    <property type="entry name" value="Ig-like_fold"/>
</dbReference>
<proteinExistence type="predicted"/>
<dbReference type="InterPro" id="IPR051532">
    <property type="entry name" value="Ester_Hydrolysis_Enzymes"/>
</dbReference>
<dbReference type="RefSeq" id="WP_245732334.1">
    <property type="nucleotide sequence ID" value="NZ_FODY01000010.1"/>
</dbReference>
<dbReference type="InterPro" id="IPR036514">
    <property type="entry name" value="SGNH_hydro_sf"/>
</dbReference>
<dbReference type="Gene3D" id="2.60.40.10">
    <property type="entry name" value="Immunoglobulins"/>
    <property type="match status" value="2"/>
</dbReference>
<keyword evidence="1" id="KW-0732">Signal</keyword>
<dbReference type="InterPro" id="IPR013830">
    <property type="entry name" value="SGNH_hydro"/>
</dbReference>
<evidence type="ECO:0000259" key="2">
    <source>
        <dbReference type="Pfam" id="PF13472"/>
    </source>
</evidence>
<keyword evidence="4" id="KW-1185">Reference proteome</keyword>
<protein>
    <submittedName>
        <fullName evidence="3">Lysophospholipase L1</fullName>
    </submittedName>
</protein>
<feature type="domain" description="SGNH hydrolase-type esterase" evidence="2">
    <location>
        <begin position="252"/>
        <end position="420"/>
    </location>
</feature>
<dbReference type="EMBL" id="FODY01000010">
    <property type="protein sequence ID" value="SEP11225.1"/>
    <property type="molecule type" value="Genomic_DNA"/>
</dbReference>
<accession>A0A1H8V704</accession>
<evidence type="ECO:0000313" key="3">
    <source>
        <dbReference type="EMBL" id="SEP11225.1"/>
    </source>
</evidence>
<sequence>MLRFFLVLLFLFSQSLYIPALPAAQAAAEPLKPSATAFYTAKNPAGKRPMLTWNSVPGAVSYEIELLSRLPENPNGVLPSRYEITPLRTAYAPGYQADLSAILSDRVYWRVRALDYDKNPIGVFSDAQELVLSNTVRQPLKPLITSDLNWQNRPAPLYPVYAWIPISATTRYEVELLRRPPENPNGTEPSVYRIWSKQVTGFDCYDEAPRITPGTYYWRVRGIDAAGNPVGVFSGTASFTVEPNRGAYAATLGDSITHGGGDISHHPADWEYGYQTYLSFPAVNLGKSGDTSAQIADRFSRDVLPYQPKYLLILAGTNSLRGNVPATEVIKDLISLRSQCQAAGIRPIFLTLPPLRPEAMQRVFQAETAPDWQSKFNRVNEFIRHQDYYIDIAPALTGPDGLLPDYYSVDGLHPGIAGKQKIAQLINENWARVTAP</sequence>
<dbReference type="GO" id="GO:0004622">
    <property type="term" value="F:phosphatidylcholine lysophospholipase activity"/>
    <property type="evidence" value="ECO:0007669"/>
    <property type="project" value="TreeGrafter"/>
</dbReference>
<feature type="chain" id="PRO_5039302531" evidence="1">
    <location>
        <begin position="21"/>
        <end position="436"/>
    </location>
</feature>
<evidence type="ECO:0000256" key="1">
    <source>
        <dbReference type="SAM" id="SignalP"/>
    </source>
</evidence>
<dbReference type="PANTHER" id="PTHR30383">
    <property type="entry name" value="THIOESTERASE 1/PROTEASE 1/LYSOPHOSPHOLIPASE L1"/>
    <property type="match status" value="1"/>
</dbReference>
<dbReference type="Gene3D" id="3.40.50.1110">
    <property type="entry name" value="SGNH hydrolase"/>
    <property type="match status" value="1"/>
</dbReference>
<dbReference type="SUPFAM" id="SSF52266">
    <property type="entry name" value="SGNH hydrolase"/>
    <property type="match status" value="1"/>
</dbReference>
<gene>
    <name evidence="3" type="ORF">SAMN04490178_110110</name>
</gene>